<gene>
    <name evidence="1" type="ORF">B0H15DRAFT_943818</name>
</gene>
<dbReference type="Proteomes" id="UP001222325">
    <property type="component" value="Unassembled WGS sequence"/>
</dbReference>
<evidence type="ECO:0000313" key="2">
    <source>
        <dbReference type="Proteomes" id="UP001222325"/>
    </source>
</evidence>
<name>A0AAD6UGJ9_9AGAR</name>
<accession>A0AAD6UGJ9</accession>
<comment type="caution">
    <text evidence="1">The sequence shown here is derived from an EMBL/GenBank/DDBJ whole genome shotgun (WGS) entry which is preliminary data.</text>
</comment>
<proteinExistence type="predicted"/>
<organism evidence="1 2">
    <name type="scientific">Mycena belliarum</name>
    <dbReference type="NCBI Taxonomy" id="1033014"/>
    <lineage>
        <taxon>Eukaryota</taxon>
        <taxon>Fungi</taxon>
        <taxon>Dikarya</taxon>
        <taxon>Basidiomycota</taxon>
        <taxon>Agaricomycotina</taxon>
        <taxon>Agaricomycetes</taxon>
        <taxon>Agaricomycetidae</taxon>
        <taxon>Agaricales</taxon>
        <taxon>Marasmiineae</taxon>
        <taxon>Mycenaceae</taxon>
        <taxon>Mycena</taxon>
    </lineage>
</organism>
<evidence type="ECO:0000313" key="1">
    <source>
        <dbReference type="EMBL" id="KAJ7101503.1"/>
    </source>
</evidence>
<dbReference type="EMBL" id="JARJCN010000004">
    <property type="protein sequence ID" value="KAJ7101503.1"/>
    <property type="molecule type" value="Genomic_DNA"/>
</dbReference>
<sequence length="412" mass="44164">MSAEIVPMFAGEPASAESTAVTPATFIKKFRAHMRDLGTDNAPNPNGSKIDAFPDYLVEDSPAEKWFKDLQAGANAVTTWQALEAAFHTRFPGPEKAERTPQEWERELAGMKLTLAELDTTVNVGGSDVFAHIHYAGRLLAIARLAGIADTTSGIWQSRDALPEVIRDKVPAVQATWVTYTAAIKAVDRTHIRDGVVKAKKAQQMARDVADLKARASAPLTPVSKVAAQLSRAGLATPRAATAPLPARASGGVNPFAGGGGQGNLFAPPTGLTEEALTTLKKIVASLRGSMLQDDAAGRAEYARRIAAWERLHGNRRVLLEHTGYPLSPGTVPPCSGECYRCGKVASPRHARVDCPGPHIPPREGTFRSICSKYLSERRPVAVNAVLEDDLAWMDFGEPAAEEEDFGEGLSE</sequence>
<dbReference type="AlphaFoldDB" id="A0AAD6UGJ9"/>
<keyword evidence="2" id="KW-1185">Reference proteome</keyword>
<evidence type="ECO:0008006" key="3">
    <source>
        <dbReference type="Google" id="ProtNLM"/>
    </source>
</evidence>
<reference evidence="1" key="1">
    <citation type="submission" date="2023-03" db="EMBL/GenBank/DDBJ databases">
        <title>Massive genome expansion in bonnet fungi (Mycena s.s.) driven by repeated elements and novel gene families across ecological guilds.</title>
        <authorList>
            <consortium name="Lawrence Berkeley National Laboratory"/>
            <person name="Harder C.B."/>
            <person name="Miyauchi S."/>
            <person name="Viragh M."/>
            <person name="Kuo A."/>
            <person name="Thoen E."/>
            <person name="Andreopoulos B."/>
            <person name="Lu D."/>
            <person name="Skrede I."/>
            <person name="Drula E."/>
            <person name="Henrissat B."/>
            <person name="Morin E."/>
            <person name="Kohler A."/>
            <person name="Barry K."/>
            <person name="LaButti K."/>
            <person name="Morin E."/>
            <person name="Salamov A."/>
            <person name="Lipzen A."/>
            <person name="Mereny Z."/>
            <person name="Hegedus B."/>
            <person name="Baldrian P."/>
            <person name="Stursova M."/>
            <person name="Weitz H."/>
            <person name="Taylor A."/>
            <person name="Grigoriev I.V."/>
            <person name="Nagy L.G."/>
            <person name="Martin F."/>
            <person name="Kauserud H."/>
        </authorList>
    </citation>
    <scope>NUCLEOTIDE SEQUENCE</scope>
    <source>
        <strain evidence="1">CBHHK173m</strain>
    </source>
</reference>
<protein>
    <recommendedName>
        <fullName evidence="3">Gag protein</fullName>
    </recommendedName>
</protein>